<sequence>MDDMLQTDCSARTDREVRSSPPPSSANSSTDDKPQRSGQPLEGFFLPAGDVSSPSEPSPTSNSSFARQLGELVHLTADFESLIKGSDATAAERPFGDDGGPDGEDVSAGTETVRKVQFLLRYGDYAGVIWNCLRRISRLSRKSLPDSVALFERILEGEDGQISDEGEGEMTSLLRDLVIRLQQDGARIDYGMARAAIRVYADRNQLCHNTRVRRANSTDIIYDAREVERLLPDKLMNDRVTWERIVRSCADLKAWLDRTRLPDQLQFRNIMPTSIQQKEFKQELDRGLRKDRLDQMYGKDGEAKRLKQPCSRPDRAQSDPVPYVPTMDPVYSPSRRYRPVPAADGTAPLSPVE</sequence>
<keyword evidence="3" id="KW-1185">Reference proteome</keyword>
<evidence type="ECO:0000256" key="1">
    <source>
        <dbReference type="SAM" id="MobiDB-lite"/>
    </source>
</evidence>
<proteinExistence type="predicted"/>
<organism evidence="2 3">
    <name type="scientific">Penicillium olsonii</name>
    <dbReference type="NCBI Taxonomy" id="99116"/>
    <lineage>
        <taxon>Eukaryota</taxon>
        <taxon>Fungi</taxon>
        <taxon>Dikarya</taxon>
        <taxon>Ascomycota</taxon>
        <taxon>Pezizomycotina</taxon>
        <taxon>Eurotiomycetes</taxon>
        <taxon>Eurotiomycetidae</taxon>
        <taxon>Eurotiales</taxon>
        <taxon>Aspergillaceae</taxon>
        <taxon>Penicillium</taxon>
    </lineage>
</organism>
<feature type="compositionally biased region" description="Basic and acidic residues" evidence="1">
    <location>
        <begin position="295"/>
        <end position="305"/>
    </location>
</feature>
<dbReference type="AlphaFoldDB" id="A0A9W4HWU2"/>
<reference evidence="2" key="1">
    <citation type="submission" date="2021-07" db="EMBL/GenBank/DDBJ databases">
        <authorList>
            <person name="Branca A.L. A."/>
        </authorList>
    </citation>
    <scope>NUCLEOTIDE SEQUENCE</scope>
</reference>
<dbReference type="EMBL" id="CAJVOS010000031">
    <property type="protein sequence ID" value="CAG8146326.1"/>
    <property type="molecule type" value="Genomic_DNA"/>
</dbReference>
<comment type="caution">
    <text evidence="2">The sequence shown here is derived from an EMBL/GenBank/DDBJ whole genome shotgun (WGS) entry which is preliminary data.</text>
</comment>
<accession>A0A9W4HWU2</accession>
<name>A0A9W4HWU2_PENOL</name>
<evidence type="ECO:0000313" key="2">
    <source>
        <dbReference type="EMBL" id="CAG8146326.1"/>
    </source>
</evidence>
<protein>
    <submittedName>
        <fullName evidence="2">Uncharacterized protein</fullName>
    </submittedName>
</protein>
<evidence type="ECO:0000313" key="3">
    <source>
        <dbReference type="Proteomes" id="UP001153618"/>
    </source>
</evidence>
<feature type="region of interest" description="Disordered" evidence="1">
    <location>
        <begin position="295"/>
        <end position="353"/>
    </location>
</feature>
<feature type="compositionally biased region" description="Low complexity" evidence="1">
    <location>
        <begin position="52"/>
        <end position="64"/>
    </location>
</feature>
<dbReference type="OrthoDB" id="4364490at2759"/>
<feature type="region of interest" description="Disordered" evidence="1">
    <location>
        <begin position="1"/>
        <end position="64"/>
    </location>
</feature>
<gene>
    <name evidence="2" type="ORF">POLS_LOCUS5952</name>
</gene>
<dbReference type="Proteomes" id="UP001153618">
    <property type="component" value="Unassembled WGS sequence"/>
</dbReference>